<keyword evidence="2" id="KW-0813">Transport</keyword>
<dbReference type="AlphaFoldDB" id="A0A915INM6"/>
<evidence type="ECO:0000256" key="8">
    <source>
        <dbReference type="PIRSR" id="PIRSR600175-2"/>
    </source>
</evidence>
<comment type="subcellular location">
    <subcellularLocation>
        <location evidence="1">Membrane</location>
        <topology evidence="1">Multi-pass membrane protein</topology>
    </subcellularLocation>
</comment>
<feature type="binding site" evidence="7">
    <location>
        <position position="56"/>
    </location>
    <ligand>
        <name>Na(+)</name>
        <dbReference type="ChEBI" id="CHEBI:29101"/>
        <label>1</label>
    </ligand>
</feature>
<protein>
    <submittedName>
        <fullName evidence="11">Uncharacterized protein</fullName>
    </submittedName>
</protein>
<sequence>MFSCINNLVKKLWVFVLSRTWYDYQGLSVKPPRTFEGRQQWSKKMDFLMACTGYAVGLGNVWRFPYLCYKNGGGERKSKFWLRLGHCDSAFISGAFLIPYFVVTLTSGVPLFFLEIALGQYTGQGCVTCWKLCPAFKGIGYGIVVLCTWLNIYYIVVLAWSLFYFGMSFREILPWSTCGNDWNTDFCTTGGILSRNISNCSYVQNLANFNASTGFNMTDNPNCSITVKLNDSAEEFWR</sequence>
<evidence type="ECO:0000256" key="3">
    <source>
        <dbReference type="ARBA" id="ARBA00022692"/>
    </source>
</evidence>
<evidence type="ECO:0000256" key="2">
    <source>
        <dbReference type="ARBA" id="ARBA00022448"/>
    </source>
</evidence>
<dbReference type="InterPro" id="IPR037272">
    <property type="entry name" value="SNS_sf"/>
</dbReference>
<feature type="disulfide bond" evidence="8">
    <location>
        <begin position="178"/>
        <end position="187"/>
    </location>
</feature>
<proteinExistence type="predicted"/>
<dbReference type="PANTHER" id="PTHR11616">
    <property type="entry name" value="SODIUM/CHLORIDE DEPENDENT TRANSPORTER"/>
    <property type="match status" value="1"/>
</dbReference>
<dbReference type="Pfam" id="PF00209">
    <property type="entry name" value="SNF"/>
    <property type="match status" value="2"/>
</dbReference>
<evidence type="ECO:0000256" key="6">
    <source>
        <dbReference type="ARBA" id="ARBA00023136"/>
    </source>
</evidence>
<dbReference type="GO" id="GO:0035725">
    <property type="term" value="P:sodium ion transmembrane transport"/>
    <property type="evidence" value="ECO:0007669"/>
    <property type="project" value="TreeGrafter"/>
</dbReference>
<feature type="binding site" evidence="7">
    <location>
        <position position="53"/>
    </location>
    <ligand>
        <name>Na(+)</name>
        <dbReference type="ChEBI" id="CHEBI:29101"/>
        <label>1</label>
    </ligand>
</feature>
<feature type="transmembrane region" description="Helical" evidence="9">
    <location>
        <begin position="90"/>
        <end position="113"/>
    </location>
</feature>
<evidence type="ECO:0000256" key="4">
    <source>
        <dbReference type="ARBA" id="ARBA00022847"/>
    </source>
</evidence>
<keyword evidence="10" id="KW-1185">Reference proteome</keyword>
<feature type="transmembrane region" description="Helical" evidence="9">
    <location>
        <begin position="47"/>
        <end position="69"/>
    </location>
</feature>
<reference evidence="11" key="1">
    <citation type="submission" date="2022-11" db="UniProtKB">
        <authorList>
            <consortium name="WormBaseParasite"/>
        </authorList>
    </citation>
    <scope>IDENTIFICATION</scope>
</reference>
<dbReference type="PROSITE" id="PS50267">
    <property type="entry name" value="NA_NEUROTRAN_SYMP_3"/>
    <property type="match status" value="1"/>
</dbReference>
<dbReference type="GO" id="GO:0046872">
    <property type="term" value="F:metal ion binding"/>
    <property type="evidence" value="ECO:0007669"/>
    <property type="project" value="UniProtKB-KW"/>
</dbReference>
<accession>A0A915INM6</accession>
<evidence type="ECO:0000313" key="11">
    <source>
        <dbReference type="WBParaSite" id="nRc.2.0.1.t15587-RA"/>
    </source>
</evidence>
<keyword evidence="7" id="KW-0915">Sodium</keyword>
<evidence type="ECO:0000256" key="7">
    <source>
        <dbReference type="PIRSR" id="PIRSR600175-1"/>
    </source>
</evidence>
<dbReference type="PANTHER" id="PTHR11616:SF240">
    <property type="entry name" value="BLOATED TUBULES, ISOFORM B-RELATED"/>
    <property type="match status" value="1"/>
</dbReference>
<dbReference type="OMA" id="LPRQENC"/>
<name>A0A915INM6_ROMCU</name>
<keyword evidence="5 9" id="KW-1133">Transmembrane helix</keyword>
<evidence type="ECO:0000256" key="9">
    <source>
        <dbReference type="SAM" id="Phobius"/>
    </source>
</evidence>
<feature type="binding site" evidence="7">
    <location>
        <position position="55"/>
    </location>
    <ligand>
        <name>Na(+)</name>
        <dbReference type="ChEBI" id="CHEBI:29101"/>
        <label>1</label>
    </ligand>
</feature>
<keyword evidence="4" id="KW-0769">Symport</keyword>
<keyword evidence="7" id="KW-0479">Metal-binding</keyword>
<keyword evidence="8" id="KW-1015">Disulfide bond</keyword>
<feature type="binding site" evidence="7">
    <location>
        <position position="60"/>
    </location>
    <ligand>
        <name>Na(+)</name>
        <dbReference type="ChEBI" id="CHEBI:29101"/>
        <label>1</label>
    </ligand>
</feature>
<organism evidence="10 11">
    <name type="scientific">Romanomermis culicivorax</name>
    <name type="common">Nematode worm</name>
    <dbReference type="NCBI Taxonomy" id="13658"/>
    <lineage>
        <taxon>Eukaryota</taxon>
        <taxon>Metazoa</taxon>
        <taxon>Ecdysozoa</taxon>
        <taxon>Nematoda</taxon>
        <taxon>Enoplea</taxon>
        <taxon>Dorylaimia</taxon>
        <taxon>Mermithida</taxon>
        <taxon>Mermithoidea</taxon>
        <taxon>Mermithidae</taxon>
        <taxon>Romanomermis</taxon>
    </lineage>
</organism>
<keyword evidence="3 9" id="KW-0812">Transmembrane</keyword>
<evidence type="ECO:0000256" key="1">
    <source>
        <dbReference type="ARBA" id="ARBA00004141"/>
    </source>
</evidence>
<dbReference type="InterPro" id="IPR000175">
    <property type="entry name" value="Na/ntran_symport"/>
</dbReference>
<dbReference type="GO" id="GO:0015293">
    <property type="term" value="F:symporter activity"/>
    <property type="evidence" value="ECO:0007669"/>
    <property type="project" value="UniProtKB-KW"/>
</dbReference>
<feature type="transmembrane region" description="Helical" evidence="9">
    <location>
        <begin position="139"/>
        <end position="165"/>
    </location>
</feature>
<keyword evidence="6 9" id="KW-0472">Membrane</keyword>
<dbReference type="Proteomes" id="UP000887565">
    <property type="component" value="Unplaced"/>
</dbReference>
<dbReference type="SUPFAM" id="SSF161070">
    <property type="entry name" value="SNF-like"/>
    <property type="match status" value="1"/>
</dbReference>
<evidence type="ECO:0000256" key="5">
    <source>
        <dbReference type="ARBA" id="ARBA00022989"/>
    </source>
</evidence>
<dbReference type="WBParaSite" id="nRc.2.0.1.t15587-RA">
    <property type="protein sequence ID" value="nRc.2.0.1.t15587-RA"/>
    <property type="gene ID" value="nRc.2.0.1.g15587"/>
</dbReference>
<dbReference type="GO" id="GO:0006865">
    <property type="term" value="P:amino acid transport"/>
    <property type="evidence" value="ECO:0007669"/>
    <property type="project" value="TreeGrafter"/>
</dbReference>
<evidence type="ECO:0000313" key="10">
    <source>
        <dbReference type="Proteomes" id="UP000887565"/>
    </source>
</evidence>
<dbReference type="GO" id="GO:0005886">
    <property type="term" value="C:plasma membrane"/>
    <property type="evidence" value="ECO:0007669"/>
    <property type="project" value="TreeGrafter"/>
</dbReference>